<accession>A0A8D8B4J1</accession>
<name>A0A8D8B4J1_CULPI</name>
<dbReference type="AlphaFoldDB" id="A0A8D8B4J1"/>
<evidence type="ECO:0000313" key="1">
    <source>
        <dbReference type="EMBL" id="CAG6469269.1"/>
    </source>
</evidence>
<organism evidence="1">
    <name type="scientific">Culex pipiens</name>
    <name type="common">House mosquito</name>
    <dbReference type="NCBI Taxonomy" id="7175"/>
    <lineage>
        <taxon>Eukaryota</taxon>
        <taxon>Metazoa</taxon>
        <taxon>Ecdysozoa</taxon>
        <taxon>Arthropoda</taxon>
        <taxon>Hexapoda</taxon>
        <taxon>Insecta</taxon>
        <taxon>Pterygota</taxon>
        <taxon>Neoptera</taxon>
        <taxon>Endopterygota</taxon>
        <taxon>Diptera</taxon>
        <taxon>Nematocera</taxon>
        <taxon>Culicoidea</taxon>
        <taxon>Culicidae</taxon>
        <taxon>Culicinae</taxon>
        <taxon>Culicini</taxon>
        <taxon>Culex</taxon>
        <taxon>Culex</taxon>
    </lineage>
</organism>
<dbReference type="EMBL" id="HBUE01062505">
    <property type="protein sequence ID" value="CAG6469269.1"/>
    <property type="molecule type" value="Transcribed_RNA"/>
</dbReference>
<proteinExistence type="predicted"/>
<sequence length="119" mass="13787">MSILHQSHFFNIIDTAMFLLVATNSYSIVHCFDDFCQRLSNLFLCNSIPLPCFLQTAHKNGVILHRALLQVWNVAPAVEVVVQQCFVVEDFLQHTLNVIVWLPNFLQEIHLKKISFVQY</sequence>
<reference evidence="1" key="1">
    <citation type="submission" date="2021-05" db="EMBL/GenBank/DDBJ databases">
        <authorList>
            <person name="Alioto T."/>
            <person name="Alioto T."/>
            <person name="Gomez Garrido J."/>
        </authorList>
    </citation>
    <scope>NUCLEOTIDE SEQUENCE</scope>
</reference>
<protein>
    <submittedName>
        <fullName evidence="1">(northern house mosquito) hypothetical protein</fullName>
    </submittedName>
</protein>